<name>A0A6A5UDV5_9PLEO</name>
<dbReference type="PANTHER" id="PTHR38695:SF1">
    <property type="entry name" value="AMINO ACID PERMEASE_ SLC12A DOMAIN-CONTAINING PROTEIN"/>
    <property type="match status" value="1"/>
</dbReference>
<evidence type="ECO:0000313" key="5">
    <source>
        <dbReference type="Proteomes" id="UP000800035"/>
    </source>
</evidence>
<keyword evidence="2" id="KW-0472">Membrane</keyword>
<dbReference type="PANTHER" id="PTHR38695">
    <property type="entry name" value="AMINO ACID PERMEASE_ SLC12A DOMAIN-CONTAINING PROTEIN"/>
    <property type="match status" value="1"/>
</dbReference>
<protein>
    <recommendedName>
        <fullName evidence="3">Luciferase domain-containing protein</fullName>
    </recommendedName>
</protein>
<feature type="domain" description="Luciferase" evidence="3">
    <location>
        <begin position="171"/>
        <end position="247"/>
    </location>
</feature>
<dbReference type="Pfam" id="PF17648">
    <property type="entry name" value="Luciferase"/>
    <property type="match status" value="1"/>
</dbReference>
<evidence type="ECO:0000256" key="2">
    <source>
        <dbReference type="SAM" id="Phobius"/>
    </source>
</evidence>
<keyword evidence="2" id="KW-1133">Transmembrane helix</keyword>
<evidence type="ECO:0000259" key="3">
    <source>
        <dbReference type="Pfam" id="PF17648"/>
    </source>
</evidence>
<feature type="transmembrane region" description="Helical" evidence="2">
    <location>
        <begin position="12"/>
        <end position="32"/>
    </location>
</feature>
<dbReference type="InterPro" id="IPR048273">
    <property type="entry name" value="Luciferase"/>
</dbReference>
<dbReference type="InterPro" id="IPR040841">
    <property type="entry name" value="Luciferase_dom"/>
</dbReference>
<dbReference type="EMBL" id="ML976978">
    <property type="protein sequence ID" value="KAF1963085.1"/>
    <property type="molecule type" value="Genomic_DNA"/>
</dbReference>
<reference evidence="4" key="1">
    <citation type="journal article" date="2020" name="Stud. Mycol.">
        <title>101 Dothideomycetes genomes: a test case for predicting lifestyles and emergence of pathogens.</title>
        <authorList>
            <person name="Haridas S."/>
            <person name="Albert R."/>
            <person name="Binder M."/>
            <person name="Bloem J."/>
            <person name="Labutti K."/>
            <person name="Salamov A."/>
            <person name="Andreopoulos B."/>
            <person name="Baker S."/>
            <person name="Barry K."/>
            <person name="Bills G."/>
            <person name="Bluhm B."/>
            <person name="Cannon C."/>
            <person name="Castanera R."/>
            <person name="Culley D."/>
            <person name="Daum C."/>
            <person name="Ezra D."/>
            <person name="Gonzalez J."/>
            <person name="Henrissat B."/>
            <person name="Kuo A."/>
            <person name="Liang C."/>
            <person name="Lipzen A."/>
            <person name="Lutzoni F."/>
            <person name="Magnuson J."/>
            <person name="Mondo S."/>
            <person name="Nolan M."/>
            <person name="Ohm R."/>
            <person name="Pangilinan J."/>
            <person name="Park H.-J."/>
            <person name="Ramirez L."/>
            <person name="Alfaro M."/>
            <person name="Sun H."/>
            <person name="Tritt A."/>
            <person name="Yoshinaga Y."/>
            <person name="Zwiers L.-H."/>
            <person name="Turgeon B."/>
            <person name="Goodwin S."/>
            <person name="Spatafora J."/>
            <person name="Crous P."/>
            <person name="Grigoriev I."/>
        </authorList>
    </citation>
    <scope>NUCLEOTIDE SEQUENCE</scope>
    <source>
        <strain evidence="4">CBS 675.92</strain>
    </source>
</reference>
<evidence type="ECO:0000256" key="1">
    <source>
        <dbReference type="SAM" id="MobiDB-lite"/>
    </source>
</evidence>
<dbReference type="OrthoDB" id="5358398at2759"/>
<accession>A0A6A5UDV5</accession>
<keyword evidence="2" id="KW-0812">Transmembrane</keyword>
<dbReference type="AlphaFoldDB" id="A0A6A5UDV5"/>
<keyword evidence="5" id="KW-1185">Reference proteome</keyword>
<evidence type="ECO:0000313" key="4">
    <source>
        <dbReference type="EMBL" id="KAF1963085.1"/>
    </source>
</evidence>
<proteinExistence type="predicted"/>
<organism evidence="4 5">
    <name type="scientific">Byssothecium circinans</name>
    <dbReference type="NCBI Taxonomy" id="147558"/>
    <lineage>
        <taxon>Eukaryota</taxon>
        <taxon>Fungi</taxon>
        <taxon>Dikarya</taxon>
        <taxon>Ascomycota</taxon>
        <taxon>Pezizomycotina</taxon>
        <taxon>Dothideomycetes</taxon>
        <taxon>Pleosporomycetidae</taxon>
        <taxon>Pleosporales</taxon>
        <taxon>Massarineae</taxon>
        <taxon>Massarinaceae</taxon>
        <taxon>Byssothecium</taxon>
    </lineage>
</organism>
<sequence length="259" mass="29219">MFNTADITTAFQSHRTAILSTLGIAIVLPLALNDYRMYMSYGPGALPYNARGWLIANALRLLSREQHSTAPYDDPKLPFADEPGYLPTDFPPKRRSPKPRIGPHPVPQRQLEQLPGDEMRQKLVDSFYELGQRAQQKGLVEIKQSFYEQHHSALFVSPQRTWHQVAQQTSGEFSHIHAGVDGSIHVVLHPKDCKKVFESGWGQRHGFSGVGMLQKIPRVRLPVNYILIYAPRDDAELDVALKIVEAAIQYMAGTRERVA</sequence>
<feature type="region of interest" description="Disordered" evidence="1">
    <location>
        <begin position="70"/>
        <end position="110"/>
    </location>
</feature>
<gene>
    <name evidence="4" type="ORF">CC80DRAFT_512294</name>
</gene>
<dbReference type="Proteomes" id="UP000800035">
    <property type="component" value="Unassembled WGS sequence"/>
</dbReference>